<comment type="caution">
    <text evidence="3">The sequence shown here is derived from an EMBL/GenBank/DDBJ whole genome shotgun (WGS) entry which is preliminary data.</text>
</comment>
<evidence type="ECO:0000313" key="4">
    <source>
        <dbReference type="Proteomes" id="UP000612585"/>
    </source>
</evidence>
<sequence>MFSTREDRSDGLDLRTVRYGPEEVCSRLYFAVRDRWWRTAPLSIVRSRRGVTGTGFVHEIDAVTGWDSHPVEVALRYVADGAELTAEVTATARGSFTYGRIGWCVLFPMGAYSGRPAVSWRAGVATEFGFPTEVVTRDLRTPASTRFHRPFDVVDTTLAPGTRVRFSFQGAEFELEDQRNWTDASYKAYSIPPPGAHRPLSTVDGQRFTQRVRIRVEPAGLPDGARDPAVSVGAPVAVVPSIGLFDGRLSPRSFRPGGGFHDLNARPLGPADLATHDSIELPVNGAVHAADDDSVLETTAMHGILVAQIRATYPDVPVRLAPVSFRDVAGDWLDRADRYAPEPPDGPLSDRLLSGFAATWVIASAARALPEGPDMLRYFDAAMPPDTPAARAVARLHALRGRPVLTVRALEPLAALAVGTDHGITLAVANTGPDPIRFRLPDGRDGALDAFASAWFDLSHVPRPTTRTAR</sequence>
<dbReference type="InterPro" id="IPR058787">
    <property type="entry name" value="ApnL_M"/>
</dbReference>
<dbReference type="Pfam" id="PF25837">
    <property type="entry name" value="Apionate_lact_N"/>
    <property type="match status" value="1"/>
</dbReference>
<protein>
    <submittedName>
        <fullName evidence="3">Uncharacterized protein</fullName>
    </submittedName>
</protein>
<organism evidence="3 4">
    <name type="scientific">Virgisporangium aurantiacum</name>
    <dbReference type="NCBI Taxonomy" id="175570"/>
    <lineage>
        <taxon>Bacteria</taxon>
        <taxon>Bacillati</taxon>
        <taxon>Actinomycetota</taxon>
        <taxon>Actinomycetes</taxon>
        <taxon>Micromonosporales</taxon>
        <taxon>Micromonosporaceae</taxon>
        <taxon>Virgisporangium</taxon>
    </lineage>
</organism>
<evidence type="ECO:0000259" key="1">
    <source>
        <dbReference type="Pfam" id="PF25837"/>
    </source>
</evidence>
<feature type="domain" description="D-apionate lactonase TIM barrel" evidence="2">
    <location>
        <begin position="272"/>
        <end position="384"/>
    </location>
</feature>
<feature type="domain" description="D-apionate lactonase N-terminal" evidence="1">
    <location>
        <begin position="12"/>
        <end position="217"/>
    </location>
</feature>
<dbReference type="InterPro" id="IPR058788">
    <property type="entry name" value="ApnL_N"/>
</dbReference>
<name>A0A8J3Z2S8_9ACTN</name>
<gene>
    <name evidence="3" type="ORF">Vau01_017020</name>
</gene>
<accession>A0A8J3Z2S8</accession>
<keyword evidence="4" id="KW-1185">Reference proteome</keyword>
<dbReference type="RefSeq" id="WP_203988939.1">
    <property type="nucleotide sequence ID" value="NZ_BOPG01000011.1"/>
</dbReference>
<reference evidence="3" key="1">
    <citation type="submission" date="2021-01" db="EMBL/GenBank/DDBJ databases">
        <title>Whole genome shotgun sequence of Virgisporangium aurantiacum NBRC 16421.</title>
        <authorList>
            <person name="Komaki H."/>
            <person name="Tamura T."/>
        </authorList>
    </citation>
    <scope>NUCLEOTIDE SEQUENCE</scope>
    <source>
        <strain evidence="3">NBRC 16421</strain>
    </source>
</reference>
<dbReference type="Proteomes" id="UP000612585">
    <property type="component" value="Unassembled WGS sequence"/>
</dbReference>
<dbReference type="Pfam" id="PF25838">
    <property type="entry name" value="Apionate_lact_M"/>
    <property type="match status" value="1"/>
</dbReference>
<dbReference type="AlphaFoldDB" id="A0A8J3Z2S8"/>
<proteinExistence type="predicted"/>
<evidence type="ECO:0000313" key="3">
    <source>
        <dbReference type="EMBL" id="GIJ54186.1"/>
    </source>
</evidence>
<dbReference type="EMBL" id="BOPG01000011">
    <property type="protein sequence ID" value="GIJ54186.1"/>
    <property type="molecule type" value="Genomic_DNA"/>
</dbReference>
<evidence type="ECO:0000259" key="2">
    <source>
        <dbReference type="Pfam" id="PF25838"/>
    </source>
</evidence>